<reference evidence="1 2" key="1">
    <citation type="submission" date="2013-09" db="EMBL/GenBank/DDBJ databases">
        <title>Corchorus capsularis genome sequencing.</title>
        <authorList>
            <person name="Alam M."/>
            <person name="Haque M.S."/>
            <person name="Islam M.S."/>
            <person name="Emdad E.M."/>
            <person name="Islam M.M."/>
            <person name="Ahmed B."/>
            <person name="Halim A."/>
            <person name="Hossen Q.M.M."/>
            <person name="Hossain M.Z."/>
            <person name="Ahmed R."/>
            <person name="Khan M.M."/>
            <person name="Islam R."/>
            <person name="Rashid M.M."/>
            <person name="Khan S.A."/>
            <person name="Rahman M.S."/>
            <person name="Alam M."/>
        </authorList>
    </citation>
    <scope>NUCLEOTIDE SEQUENCE [LARGE SCALE GENOMIC DNA]</scope>
    <source>
        <strain evidence="2">cv. CVL-1</strain>
        <tissue evidence="1">Whole seedling</tissue>
    </source>
</reference>
<sequence>MGEISCREFGDGEVAMICWLTRFV</sequence>
<dbReference type="AlphaFoldDB" id="A0A1R3JRE9"/>
<comment type="caution">
    <text evidence="1">The sequence shown here is derived from an EMBL/GenBank/DDBJ whole genome shotgun (WGS) entry which is preliminary data.</text>
</comment>
<gene>
    <name evidence="1" type="ORF">CCACVL1_04564</name>
</gene>
<dbReference type="EMBL" id="AWWV01007220">
    <property type="protein sequence ID" value="OMO97415.1"/>
    <property type="molecule type" value="Genomic_DNA"/>
</dbReference>
<organism evidence="1 2">
    <name type="scientific">Corchorus capsularis</name>
    <name type="common">Jute</name>
    <dbReference type="NCBI Taxonomy" id="210143"/>
    <lineage>
        <taxon>Eukaryota</taxon>
        <taxon>Viridiplantae</taxon>
        <taxon>Streptophyta</taxon>
        <taxon>Embryophyta</taxon>
        <taxon>Tracheophyta</taxon>
        <taxon>Spermatophyta</taxon>
        <taxon>Magnoliopsida</taxon>
        <taxon>eudicotyledons</taxon>
        <taxon>Gunneridae</taxon>
        <taxon>Pentapetalae</taxon>
        <taxon>rosids</taxon>
        <taxon>malvids</taxon>
        <taxon>Malvales</taxon>
        <taxon>Malvaceae</taxon>
        <taxon>Grewioideae</taxon>
        <taxon>Apeibeae</taxon>
        <taxon>Corchorus</taxon>
    </lineage>
</organism>
<evidence type="ECO:0000313" key="2">
    <source>
        <dbReference type="Proteomes" id="UP000188268"/>
    </source>
</evidence>
<proteinExistence type="predicted"/>
<dbReference type="Proteomes" id="UP000188268">
    <property type="component" value="Unassembled WGS sequence"/>
</dbReference>
<accession>A0A1R3JRE9</accession>
<evidence type="ECO:0000313" key="1">
    <source>
        <dbReference type="EMBL" id="OMO97415.1"/>
    </source>
</evidence>
<keyword evidence="2" id="KW-1185">Reference proteome</keyword>
<name>A0A1R3JRE9_COCAP</name>
<protein>
    <submittedName>
        <fullName evidence="1">Uncharacterized protein</fullName>
    </submittedName>
</protein>
<dbReference type="Gramene" id="OMO97415">
    <property type="protein sequence ID" value="OMO97415"/>
    <property type="gene ID" value="CCACVL1_04564"/>
</dbReference>